<accession>A0AAV1DG46</accession>
<dbReference type="InterPro" id="IPR046960">
    <property type="entry name" value="PPR_At4g14850-like_plant"/>
</dbReference>
<dbReference type="NCBIfam" id="TIGR00756">
    <property type="entry name" value="PPR"/>
    <property type="match status" value="3"/>
</dbReference>
<feature type="repeat" description="PPR" evidence="2">
    <location>
        <begin position="486"/>
        <end position="520"/>
    </location>
</feature>
<feature type="repeat" description="PPR" evidence="2">
    <location>
        <begin position="283"/>
        <end position="317"/>
    </location>
</feature>
<feature type="repeat" description="PPR" evidence="2">
    <location>
        <begin position="248"/>
        <end position="282"/>
    </location>
</feature>
<dbReference type="InterPro" id="IPR011990">
    <property type="entry name" value="TPR-like_helical_dom_sf"/>
</dbReference>
<dbReference type="InterPro" id="IPR002885">
    <property type="entry name" value="PPR_rpt"/>
</dbReference>
<evidence type="ECO:0000256" key="2">
    <source>
        <dbReference type="PROSITE-ProRule" id="PRU00708"/>
    </source>
</evidence>
<dbReference type="Pfam" id="PF20431">
    <property type="entry name" value="E_motif"/>
    <property type="match status" value="1"/>
</dbReference>
<dbReference type="FunFam" id="1.25.40.10:FF:000073">
    <property type="entry name" value="Pentatricopeptide repeat-containing protein chloroplastic"/>
    <property type="match status" value="1"/>
</dbReference>
<dbReference type="GO" id="GO:0009451">
    <property type="term" value="P:RNA modification"/>
    <property type="evidence" value="ECO:0007669"/>
    <property type="project" value="InterPro"/>
</dbReference>
<dbReference type="PANTHER" id="PTHR47926:SF342">
    <property type="entry name" value="TETRATRICOPEPTIDE-LIKE HELICAL DOMAIN-CONTAINING PROTEIN-RELATED"/>
    <property type="match status" value="1"/>
</dbReference>
<dbReference type="GO" id="GO:0003723">
    <property type="term" value="F:RNA binding"/>
    <property type="evidence" value="ECO:0007669"/>
    <property type="project" value="InterPro"/>
</dbReference>
<gene>
    <name evidence="3" type="ORF">OLC1_LOCUS15284</name>
</gene>
<feature type="repeat" description="PPR" evidence="2">
    <location>
        <begin position="451"/>
        <end position="485"/>
    </location>
</feature>
<reference evidence="3" key="1">
    <citation type="submission" date="2023-03" db="EMBL/GenBank/DDBJ databases">
        <authorList>
            <person name="Julca I."/>
        </authorList>
    </citation>
    <scope>NUCLEOTIDE SEQUENCE</scope>
</reference>
<feature type="repeat" description="PPR" evidence="2">
    <location>
        <begin position="350"/>
        <end position="384"/>
    </location>
</feature>
<dbReference type="AlphaFoldDB" id="A0AAV1DG46"/>
<evidence type="ECO:0000256" key="1">
    <source>
        <dbReference type="ARBA" id="ARBA00022737"/>
    </source>
</evidence>
<protein>
    <submittedName>
        <fullName evidence="3">OLC1v1006074C1</fullName>
    </submittedName>
</protein>
<name>A0AAV1DG46_OLDCO</name>
<proteinExistence type="predicted"/>
<dbReference type="EMBL" id="OX459122">
    <property type="protein sequence ID" value="CAI9106841.1"/>
    <property type="molecule type" value="Genomic_DNA"/>
</dbReference>
<evidence type="ECO:0000313" key="3">
    <source>
        <dbReference type="EMBL" id="CAI9106841.1"/>
    </source>
</evidence>
<sequence>MRLGSPASHLRCTLTHPPKFATLFFSRAFTILHHHHIHSPEILIPPSTIEAFKIHENDDQSNSHVNLRHLAKLQRNGFLCFPREINRVISTCAKLGSYFVGIQIQAHVIKAGFTSNVYINSALVDMYCKCVKVEMGQLLFDEMPERNHVTWNSLISGYLETLCPTTAMCLYIDMLRSGEIITPYGISAALVGSAQLEDGCLGAQLHALGLKNGFEDNVVVGTGLVDMYSKCSSLEASRRVFDGMPHKNVRSWTSMITGYAHNKFPIDAMILIREMFRVGVKANYVTYNSLLCSFCGPGDLDHCREIHCRVVQEGFDANMFVACTLVTAYSECGCSTGDFFKVCSTIKFWDQISWNAVIAGFSNLGIGEEALNCFTQMRRAGISVDLFTYASVLKATGTISALEEGKQIHSLLIKGGYDSDLCARNGLISMFSRCGNLSDAKKVFLLMDEHDVVSWNSLLSGFAHHGFVEETIRIFEEMRRSRVRPNLTTFLIVLSACSHSGLVEKGLQYFELMKNDSSIPPPNLEHYACIVDLCGRAGYLEQAEAFINDMPMNPKAPMLKALLSACQVYGNKEIATRCARRLVEISPSDPATYVVLANILAREGNWNDAEGVRKLMFDRQVMKKPGSSWI</sequence>
<dbReference type="FunFam" id="1.25.40.10:FF:001093">
    <property type="entry name" value="Pentatricopeptide repeat-containing protein At2g34400"/>
    <property type="match status" value="1"/>
</dbReference>
<keyword evidence="1" id="KW-0677">Repeat</keyword>
<organism evidence="3 4">
    <name type="scientific">Oldenlandia corymbosa var. corymbosa</name>
    <dbReference type="NCBI Taxonomy" id="529605"/>
    <lineage>
        <taxon>Eukaryota</taxon>
        <taxon>Viridiplantae</taxon>
        <taxon>Streptophyta</taxon>
        <taxon>Embryophyta</taxon>
        <taxon>Tracheophyta</taxon>
        <taxon>Spermatophyta</taxon>
        <taxon>Magnoliopsida</taxon>
        <taxon>eudicotyledons</taxon>
        <taxon>Gunneridae</taxon>
        <taxon>Pentapetalae</taxon>
        <taxon>asterids</taxon>
        <taxon>lamiids</taxon>
        <taxon>Gentianales</taxon>
        <taxon>Rubiaceae</taxon>
        <taxon>Rubioideae</taxon>
        <taxon>Spermacoceae</taxon>
        <taxon>Hedyotis-Oldenlandia complex</taxon>
        <taxon>Oldenlandia</taxon>
    </lineage>
</organism>
<dbReference type="Pfam" id="PF01535">
    <property type="entry name" value="PPR"/>
    <property type="match status" value="3"/>
</dbReference>
<dbReference type="PANTHER" id="PTHR47926">
    <property type="entry name" value="PENTATRICOPEPTIDE REPEAT-CONTAINING PROTEIN"/>
    <property type="match status" value="1"/>
</dbReference>
<dbReference type="PROSITE" id="PS51375">
    <property type="entry name" value="PPR"/>
    <property type="match status" value="5"/>
</dbReference>
<evidence type="ECO:0000313" key="4">
    <source>
        <dbReference type="Proteomes" id="UP001161247"/>
    </source>
</evidence>
<dbReference type="Gene3D" id="1.25.40.10">
    <property type="entry name" value="Tetratricopeptide repeat domain"/>
    <property type="match status" value="4"/>
</dbReference>
<dbReference type="InterPro" id="IPR046848">
    <property type="entry name" value="E_motif"/>
</dbReference>
<keyword evidence="4" id="KW-1185">Reference proteome</keyword>
<dbReference type="Proteomes" id="UP001161247">
    <property type="component" value="Chromosome 5"/>
</dbReference>
<dbReference type="Pfam" id="PF13041">
    <property type="entry name" value="PPR_2"/>
    <property type="match status" value="3"/>
</dbReference>